<comment type="caution">
    <text evidence="2">The sequence shown here is derived from an EMBL/GenBank/DDBJ whole genome shotgun (WGS) entry which is preliminary data.</text>
</comment>
<sequence>MKDFEHLMSVWQGQPANDQLSVDEVLKQVKKGITNITAKLYWGIVAMIALTVYTFVVLFFFTFKLWETYAGISVMFITMLLYLFLILRHYRILHKRDLTVSPTEYLNTLKEYQKQRTTLAGWFYYIFVMLISLGLALYLFEVLEHASPIKKYTTYSLTIVWILFCTFYLKRRIFKSEEEKLNLMIERLQRLETQFE</sequence>
<feature type="transmembrane region" description="Helical" evidence="1">
    <location>
        <begin position="122"/>
        <end position="140"/>
    </location>
</feature>
<reference evidence="2" key="1">
    <citation type="submission" date="2020-01" db="EMBL/GenBank/DDBJ databases">
        <authorList>
            <person name="Seo Y.L."/>
        </authorList>
    </citation>
    <scope>NUCLEOTIDE SEQUENCE</scope>
    <source>
        <strain evidence="2">R11</strain>
    </source>
</reference>
<dbReference type="RefSeq" id="WP_166587783.1">
    <property type="nucleotide sequence ID" value="NZ_WWEO01000045.1"/>
</dbReference>
<organism evidence="2 3">
    <name type="scientific">Mucilaginibacter agri</name>
    <dbReference type="NCBI Taxonomy" id="2695265"/>
    <lineage>
        <taxon>Bacteria</taxon>
        <taxon>Pseudomonadati</taxon>
        <taxon>Bacteroidota</taxon>
        <taxon>Sphingobacteriia</taxon>
        <taxon>Sphingobacteriales</taxon>
        <taxon>Sphingobacteriaceae</taxon>
        <taxon>Mucilaginibacter</taxon>
    </lineage>
</organism>
<feature type="transmembrane region" description="Helical" evidence="1">
    <location>
        <begin position="40"/>
        <end position="63"/>
    </location>
</feature>
<evidence type="ECO:0000313" key="3">
    <source>
        <dbReference type="Proteomes" id="UP000638732"/>
    </source>
</evidence>
<feature type="transmembrane region" description="Helical" evidence="1">
    <location>
        <begin position="152"/>
        <end position="169"/>
    </location>
</feature>
<keyword evidence="1" id="KW-0472">Membrane</keyword>
<gene>
    <name evidence="2" type="ORF">GSY63_20755</name>
</gene>
<accession>A0A965ZLC5</accession>
<reference evidence="2" key="2">
    <citation type="submission" date="2020-10" db="EMBL/GenBank/DDBJ databases">
        <title>Mucilaginibacter sp. nov., isolated from soil.</title>
        <authorList>
            <person name="Jeon C.O."/>
        </authorList>
    </citation>
    <scope>NUCLEOTIDE SEQUENCE</scope>
    <source>
        <strain evidence="2">R11</strain>
    </source>
</reference>
<keyword evidence="1" id="KW-0812">Transmembrane</keyword>
<evidence type="ECO:0000313" key="2">
    <source>
        <dbReference type="EMBL" id="NCD71806.1"/>
    </source>
</evidence>
<dbReference type="EMBL" id="WWEO01000045">
    <property type="protein sequence ID" value="NCD71806.1"/>
    <property type="molecule type" value="Genomic_DNA"/>
</dbReference>
<keyword evidence="1" id="KW-1133">Transmembrane helix</keyword>
<keyword evidence="3" id="KW-1185">Reference proteome</keyword>
<name>A0A965ZLC5_9SPHI</name>
<evidence type="ECO:0000256" key="1">
    <source>
        <dbReference type="SAM" id="Phobius"/>
    </source>
</evidence>
<dbReference type="Proteomes" id="UP000638732">
    <property type="component" value="Unassembled WGS sequence"/>
</dbReference>
<dbReference type="AlphaFoldDB" id="A0A965ZLC5"/>
<proteinExistence type="predicted"/>
<protein>
    <submittedName>
        <fullName evidence="2">Uncharacterized protein</fullName>
    </submittedName>
</protein>
<feature type="transmembrane region" description="Helical" evidence="1">
    <location>
        <begin position="69"/>
        <end position="87"/>
    </location>
</feature>